<feature type="transmembrane region" description="Helical" evidence="2">
    <location>
        <begin position="453"/>
        <end position="472"/>
    </location>
</feature>
<dbReference type="Proteomes" id="UP000186601">
    <property type="component" value="Unassembled WGS sequence"/>
</dbReference>
<feature type="compositionally biased region" description="Basic residues" evidence="1">
    <location>
        <begin position="208"/>
        <end position="217"/>
    </location>
</feature>
<comment type="caution">
    <text evidence="3">The sequence shown here is derived from an EMBL/GenBank/DDBJ whole genome shotgun (WGS) entry which is preliminary data.</text>
</comment>
<dbReference type="OrthoDB" id="2642524at2759"/>
<feature type="transmembrane region" description="Helical" evidence="2">
    <location>
        <begin position="373"/>
        <end position="396"/>
    </location>
</feature>
<protein>
    <submittedName>
        <fullName evidence="3">Uncharacterized protein</fullName>
    </submittedName>
</protein>
<keyword evidence="2" id="KW-0812">Transmembrane</keyword>
<keyword evidence="4" id="KW-1185">Reference proteome</keyword>
<dbReference type="STRING" id="98765.A0A2R6NI57"/>
<feature type="transmembrane region" description="Helical" evidence="2">
    <location>
        <begin position="341"/>
        <end position="361"/>
    </location>
</feature>
<feature type="compositionally biased region" description="Low complexity" evidence="1">
    <location>
        <begin position="155"/>
        <end position="167"/>
    </location>
</feature>
<organism evidence="3 4">
    <name type="scientific">Hermanssonia centrifuga</name>
    <dbReference type="NCBI Taxonomy" id="98765"/>
    <lineage>
        <taxon>Eukaryota</taxon>
        <taxon>Fungi</taxon>
        <taxon>Dikarya</taxon>
        <taxon>Basidiomycota</taxon>
        <taxon>Agaricomycotina</taxon>
        <taxon>Agaricomycetes</taxon>
        <taxon>Polyporales</taxon>
        <taxon>Meruliaceae</taxon>
        <taxon>Hermanssonia</taxon>
    </lineage>
</organism>
<accession>A0A2R6NI57</accession>
<reference evidence="3 4" key="1">
    <citation type="submission" date="2018-02" db="EMBL/GenBank/DDBJ databases">
        <title>Genome sequence of the basidiomycete white-rot fungus Phlebia centrifuga.</title>
        <authorList>
            <person name="Granchi Z."/>
            <person name="Peng M."/>
            <person name="de Vries R.P."/>
            <person name="Hilden K."/>
            <person name="Makela M.R."/>
            <person name="Grigoriev I."/>
            <person name="Riley R."/>
        </authorList>
    </citation>
    <scope>NUCLEOTIDE SEQUENCE [LARGE SCALE GENOMIC DNA]</scope>
    <source>
        <strain evidence="3 4">FBCC195</strain>
    </source>
</reference>
<evidence type="ECO:0000256" key="2">
    <source>
        <dbReference type="SAM" id="Phobius"/>
    </source>
</evidence>
<evidence type="ECO:0000313" key="3">
    <source>
        <dbReference type="EMBL" id="PSR72064.1"/>
    </source>
</evidence>
<name>A0A2R6NI57_9APHY</name>
<proteinExistence type="predicted"/>
<dbReference type="AlphaFoldDB" id="A0A2R6NI57"/>
<keyword evidence="2" id="KW-0472">Membrane</keyword>
<evidence type="ECO:0000313" key="4">
    <source>
        <dbReference type="Proteomes" id="UP000186601"/>
    </source>
</evidence>
<feature type="region of interest" description="Disordered" evidence="1">
    <location>
        <begin position="149"/>
        <end position="248"/>
    </location>
</feature>
<keyword evidence="2" id="KW-1133">Transmembrane helix</keyword>
<dbReference type="EMBL" id="MLYV02001222">
    <property type="protein sequence ID" value="PSR72064.1"/>
    <property type="molecule type" value="Genomic_DNA"/>
</dbReference>
<gene>
    <name evidence="3" type="ORF">PHLCEN_2v12045</name>
</gene>
<evidence type="ECO:0000256" key="1">
    <source>
        <dbReference type="SAM" id="MobiDB-lite"/>
    </source>
</evidence>
<feature type="compositionally biased region" description="Acidic residues" evidence="1">
    <location>
        <begin position="225"/>
        <end position="236"/>
    </location>
</feature>
<feature type="transmembrane region" description="Helical" evidence="2">
    <location>
        <begin position="417"/>
        <end position="447"/>
    </location>
</feature>
<sequence>MDVSNSEEPWYLTIVRMQGIQFIRPAKSWRPIVSVTMVDREQTLPETVLGCDGQNPNLKIPISLHDVDETTRLDIKVWHKPHSKKKSRKRHLIGSAFLSLGGALEGQGHIGSDLSLQLKLPQAKMRTFTIRGTRQSNCTALILRLRSPQDHSKLESPSSSTLISPSSRCDEEFSDDGTDLTGLQTPTEPEEPWECPENILPDSSISGLKKRRRRPKIRGYCVGSSDEDPDVSDVSETDYSLSRPPSPPHMNFPYIQDIEEDQPWDPTTVDPMHHQWDTGSACEDSSPQIMPILPQHTGQVGENEESLSLMEVILDKFSPYREMSDPLCDSGVVLRRLLTEWYAVGASLLALATLNAAVFGYSAGTLYEIDGFALRSVTFGSITAAIGLVADVWFLFLYSSVDVAKFENRARDVYNGYLFFCLTCRFPTLCLLVSTCSLTSFLLVVAWDAWPTAVLIMCCAAGTFLTLQYLIFGCHRAVNFIIWGLQGLCRWGWSLGSGGTGAQNESHPSLIDDILLAPLSDKTPRQTCADTARESLRRLLPTTSTPCIHSWVGSHIGFQSVVGNPSVYL</sequence>